<comment type="similarity">
    <text evidence="2 5">Belongs to the pseudouridine synthase TruB family. Type 1 subfamily.</text>
</comment>
<evidence type="ECO:0000256" key="4">
    <source>
        <dbReference type="ARBA" id="ARBA00023235"/>
    </source>
</evidence>
<feature type="domain" description="tRNA pseudouridine synthase II TruB subfamily 1 C-terminal" evidence="7">
    <location>
        <begin position="241"/>
        <end position="297"/>
    </location>
</feature>
<dbReference type="Proteomes" id="UP000503004">
    <property type="component" value="Chromosome"/>
</dbReference>
<name>A0A858Q9W7_9GAMM</name>
<dbReference type="Gene3D" id="3.30.2350.10">
    <property type="entry name" value="Pseudouridine synthase"/>
    <property type="match status" value="1"/>
</dbReference>
<dbReference type="PANTHER" id="PTHR13767">
    <property type="entry name" value="TRNA-PSEUDOURIDINE SYNTHASE"/>
    <property type="match status" value="1"/>
</dbReference>
<comment type="function">
    <text evidence="5">Responsible for synthesis of pseudouridine from uracil-55 in the psi GC loop of transfer RNAs.</text>
</comment>
<dbReference type="InterPro" id="IPR020103">
    <property type="entry name" value="PsdUridine_synth_cat_dom_sf"/>
</dbReference>
<dbReference type="EMBL" id="CP046565">
    <property type="protein sequence ID" value="QJD30476.1"/>
    <property type="molecule type" value="Genomic_DNA"/>
</dbReference>
<dbReference type="RefSeq" id="WP_169603753.1">
    <property type="nucleotide sequence ID" value="NZ_CP046565.1"/>
</dbReference>
<evidence type="ECO:0000259" key="7">
    <source>
        <dbReference type="Pfam" id="PF09157"/>
    </source>
</evidence>
<evidence type="ECO:0000259" key="8">
    <source>
        <dbReference type="Pfam" id="PF16198"/>
    </source>
</evidence>
<dbReference type="HAMAP" id="MF_01080">
    <property type="entry name" value="TruB_bact"/>
    <property type="match status" value="1"/>
</dbReference>
<evidence type="ECO:0000313" key="10">
    <source>
        <dbReference type="Proteomes" id="UP000503004"/>
    </source>
</evidence>
<dbReference type="KEGG" id="metu:GNH96_11140"/>
<dbReference type="Pfam" id="PF16198">
    <property type="entry name" value="TruB_C_2"/>
    <property type="match status" value="1"/>
</dbReference>
<dbReference type="InterPro" id="IPR014780">
    <property type="entry name" value="tRNA_psdUridine_synth_TruB"/>
</dbReference>
<sequence>MGLALTSPLSGILLLDKSSGLTSNRVLQCARRLFGVRKAGHTGSLDPLASGILPLCFNEATKLSGYLLDSDKRYRVLARLGATTHTGDADGEVLTRSAIPALDEPALLALLARFTGPILQVPPMFSALKHQGKRLYELARKGVEVERQARSVTIFGLALTGWGPDHLELDVHCSKGTYIRTLVEDIGNAIGCGAHVEVLRRTAVAGFSVDQAVTLDELEAMTPAARLACLRPMDSMVPHWPAVRLDAETSRLFLHGQAVAVTDAPCGDLLRVYDEEHAFLGIGCSDGHGRVAPRRVITPHGGDVEPRSR</sequence>
<dbReference type="SUPFAM" id="SSF55120">
    <property type="entry name" value="Pseudouridine synthase"/>
    <property type="match status" value="1"/>
</dbReference>
<evidence type="ECO:0000256" key="3">
    <source>
        <dbReference type="ARBA" id="ARBA00022694"/>
    </source>
</evidence>
<dbReference type="GO" id="GO:0003723">
    <property type="term" value="F:RNA binding"/>
    <property type="evidence" value="ECO:0007669"/>
    <property type="project" value="InterPro"/>
</dbReference>
<comment type="catalytic activity">
    <reaction evidence="1 5">
        <text>uridine(55) in tRNA = pseudouridine(55) in tRNA</text>
        <dbReference type="Rhea" id="RHEA:42532"/>
        <dbReference type="Rhea" id="RHEA-COMP:10101"/>
        <dbReference type="Rhea" id="RHEA-COMP:10102"/>
        <dbReference type="ChEBI" id="CHEBI:65314"/>
        <dbReference type="ChEBI" id="CHEBI:65315"/>
        <dbReference type="EC" id="5.4.99.25"/>
    </reaction>
</comment>
<dbReference type="CDD" id="cd02573">
    <property type="entry name" value="PseudoU_synth_EcTruB"/>
    <property type="match status" value="1"/>
</dbReference>
<feature type="domain" description="Pseudouridine synthase II N-terminal" evidence="6">
    <location>
        <begin position="31"/>
        <end position="179"/>
    </location>
</feature>
<feature type="active site" description="Nucleophile" evidence="5">
    <location>
        <position position="46"/>
    </location>
</feature>
<feature type="domain" description="tRNA pseudouridylate synthase B C-terminal" evidence="8">
    <location>
        <begin position="180"/>
        <end position="237"/>
    </location>
</feature>
<dbReference type="NCBIfam" id="TIGR00431">
    <property type="entry name" value="TruB"/>
    <property type="match status" value="1"/>
</dbReference>
<evidence type="ECO:0000256" key="5">
    <source>
        <dbReference type="HAMAP-Rule" id="MF_01080"/>
    </source>
</evidence>
<evidence type="ECO:0000256" key="1">
    <source>
        <dbReference type="ARBA" id="ARBA00000385"/>
    </source>
</evidence>
<keyword evidence="10" id="KW-1185">Reference proteome</keyword>
<dbReference type="GO" id="GO:0160148">
    <property type="term" value="F:tRNA pseudouridine(55) synthase activity"/>
    <property type="evidence" value="ECO:0007669"/>
    <property type="project" value="UniProtKB-EC"/>
</dbReference>
<reference evidence="10" key="1">
    <citation type="submission" date="2019-12" db="EMBL/GenBank/DDBJ databases">
        <authorList>
            <person name="Awala S.I."/>
            <person name="Rhee S.K."/>
        </authorList>
    </citation>
    <scope>NUCLEOTIDE SEQUENCE [LARGE SCALE GENOMIC DNA]</scope>
    <source>
        <strain evidence="10">IM1</strain>
    </source>
</reference>
<evidence type="ECO:0000313" key="9">
    <source>
        <dbReference type="EMBL" id="QJD30476.1"/>
    </source>
</evidence>
<dbReference type="AlphaFoldDB" id="A0A858Q9W7"/>
<dbReference type="Gene3D" id="2.30.130.10">
    <property type="entry name" value="PUA domain"/>
    <property type="match status" value="1"/>
</dbReference>
<dbReference type="InterPro" id="IPR032819">
    <property type="entry name" value="TruB_C"/>
</dbReference>
<protein>
    <recommendedName>
        <fullName evidence="5">tRNA pseudouridine synthase B</fullName>
        <ecNumber evidence="5">5.4.99.25</ecNumber>
    </recommendedName>
    <alternativeName>
        <fullName evidence="5">tRNA pseudouridine(55) synthase</fullName>
        <shortName evidence="5">Psi55 synthase</shortName>
    </alternativeName>
    <alternativeName>
        <fullName evidence="5">tRNA pseudouridylate synthase</fullName>
    </alternativeName>
    <alternativeName>
        <fullName evidence="5">tRNA-uridine isomerase</fullName>
    </alternativeName>
</protein>
<keyword evidence="3 5" id="KW-0819">tRNA processing</keyword>
<dbReference type="InterPro" id="IPR015240">
    <property type="entry name" value="tRNA_sdUridine_synth_fam1_C"/>
</dbReference>
<evidence type="ECO:0000256" key="2">
    <source>
        <dbReference type="ARBA" id="ARBA00005642"/>
    </source>
</evidence>
<dbReference type="EC" id="5.4.99.25" evidence="5"/>
<dbReference type="PANTHER" id="PTHR13767:SF2">
    <property type="entry name" value="PSEUDOURIDYLATE SYNTHASE TRUB1"/>
    <property type="match status" value="1"/>
</dbReference>
<organism evidence="9 10">
    <name type="scientific">Methylococcus geothermalis</name>
    <dbReference type="NCBI Taxonomy" id="2681310"/>
    <lineage>
        <taxon>Bacteria</taxon>
        <taxon>Pseudomonadati</taxon>
        <taxon>Pseudomonadota</taxon>
        <taxon>Gammaproteobacteria</taxon>
        <taxon>Methylococcales</taxon>
        <taxon>Methylococcaceae</taxon>
        <taxon>Methylococcus</taxon>
    </lineage>
</organism>
<accession>A0A858Q9W7</accession>
<dbReference type="InterPro" id="IPR015947">
    <property type="entry name" value="PUA-like_sf"/>
</dbReference>
<dbReference type="InterPro" id="IPR036974">
    <property type="entry name" value="PUA_sf"/>
</dbReference>
<dbReference type="GO" id="GO:1990481">
    <property type="term" value="P:mRNA pseudouridine synthesis"/>
    <property type="evidence" value="ECO:0007669"/>
    <property type="project" value="TreeGrafter"/>
</dbReference>
<dbReference type="Pfam" id="PF09157">
    <property type="entry name" value="TruB-C_2"/>
    <property type="match status" value="1"/>
</dbReference>
<dbReference type="Pfam" id="PF01509">
    <property type="entry name" value="TruB_N"/>
    <property type="match status" value="1"/>
</dbReference>
<dbReference type="CDD" id="cd21152">
    <property type="entry name" value="PUA_TruB_bacterial"/>
    <property type="match status" value="1"/>
</dbReference>
<gene>
    <name evidence="5 9" type="primary">truB</name>
    <name evidence="9" type="ORF">GNH96_11140</name>
</gene>
<keyword evidence="4 5" id="KW-0413">Isomerase</keyword>
<proteinExistence type="inferred from homology"/>
<dbReference type="InterPro" id="IPR002501">
    <property type="entry name" value="PsdUridine_synth_N"/>
</dbReference>
<dbReference type="GO" id="GO:0031119">
    <property type="term" value="P:tRNA pseudouridine synthesis"/>
    <property type="evidence" value="ECO:0007669"/>
    <property type="project" value="UniProtKB-UniRule"/>
</dbReference>
<dbReference type="SUPFAM" id="SSF88697">
    <property type="entry name" value="PUA domain-like"/>
    <property type="match status" value="1"/>
</dbReference>
<evidence type="ECO:0000259" key="6">
    <source>
        <dbReference type="Pfam" id="PF01509"/>
    </source>
</evidence>